<dbReference type="STRING" id="288768.SAMEA3906486_03420"/>
<dbReference type="RefSeq" id="WP_066129559.1">
    <property type="nucleotide sequence ID" value="NZ_FKIF01000007.1"/>
</dbReference>
<gene>
    <name evidence="11" type="primary">fliL</name>
    <name evidence="11" type="ORF">SAMEA3906486_03420</name>
</gene>
<feature type="transmembrane region" description="Helical" evidence="10">
    <location>
        <begin position="27"/>
        <end position="48"/>
    </location>
</feature>
<organism evidence="11 12">
    <name type="scientific">Bordetella ansorpii</name>
    <dbReference type="NCBI Taxonomy" id="288768"/>
    <lineage>
        <taxon>Bacteria</taxon>
        <taxon>Pseudomonadati</taxon>
        <taxon>Pseudomonadota</taxon>
        <taxon>Betaproteobacteria</taxon>
        <taxon>Burkholderiales</taxon>
        <taxon>Alcaligenaceae</taxon>
        <taxon>Bordetella</taxon>
    </lineage>
</organism>
<dbReference type="Proteomes" id="UP000076848">
    <property type="component" value="Unassembled WGS sequence"/>
</dbReference>
<dbReference type="GO" id="GO:0009425">
    <property type="term" value="C:bacterial-type flagellum basal body"/>
    <property type="evidence" value="ECO:0007669"/>
    <property type="project" value="InterPro"/>
</dbReference>
<keyword evidence="4" id="KW-1003">Cell membrane</keyword>
<evidence type="ECO:0000256" key="6">
    <source>
        <dbReference type="ARBA" id="ARBA00022692"/>
    </source>
</evidence>
<keyword evidence="6 10" id="KW-0812">Transmembrane</keyword>
<keyword evidence="8 10" id="KW-1133">Transmembrane helix</keyword>
<comment type="function">
    <text evidence="1 10">Controls the rotational direction of flagella during chemotaxis.</text>
</comment>
<keyword evidence="5 10" id="KW-0145">Chemotaxis</keyword>
<evidence type="ECO:0000256" key="9">
    <source>
        <dbReference type="ARBA" id="ARBA00023136"/>
    </source>
</evidence>
<dbReference type="Pfam" id="PF03748">
    <property type="entry name" value="FliL"/>
    <property type="match status" value="1"/>
</dbReference>
<name>A0A157SLC3_9BORD</name>
<evidence type="ECO:0000313" key="11">
    <source>
        <dbReference type="EMBL" id="SAI71227.1"/>
    </source>
</evidence>
<keyword evidence="11" id="KW-0969">Cilium</keyword>
<dbReference type="GO" id="GO:0006935">
    <property type="term" value="P:chemotaxis"/>
    <property type="evidence" value="ECO:0007669"/>
    <property type="project" value="UniProtKB-KW"/>
</dbReference>
<dbReference type="AlphaFoldDB" id="A0A157SLC3"/>
<keyword evidence="11" id="KW-0282">Flagellum</keyword>
<dbReference type="GO" id="GO:0005886">
    <property type="term" value="C:plasma membrane"/>
    <property type="evidence" value="ECO:0007669"/>
    <property type="project" value="UniProtKB-SubCell"/>
</dbReference>
<evidence type="ECO:0000256" key="7">
    <source>
        <dbReference type="ARBA" id="ARBA00022779"/>
    </source>
</evidence>
<dbReference type="GO" id="GO:0071978">
    <property type="term" value="P:bacterial-type flagellum-dependent swarming motility"/>
    <property type="evidence" value="ECO:0007669"/>
    <property type="project" value="TreeGrafter"/>
</dbReference>
<evidence type="ECO:0000256" key="8">
    <source>
        <dbReference type="ARBA" id="ARBA00022989"/>
    </source>
</evidence>
<protein>
    <recommendedName>
        <fullName evidence="10">Flagellar protein FliL</fullName>
    </recommendedName>
</protein>
<dbReference type="PANTHER" id="PTHR35091:SF2">
    <property type="entry name" value="FLAGELLAR PROTEIN FLIL"/>
    <property type="match status" value="1"/>
</dbReference>
<evidence type="ECO:0000256" key="1">
    <source>
        <dbReference type="ARBA" id="ARBA00002254"/>
    </source>
</evidence>
<dbReference type="PANTHER" id="PTHR35091">
    <property type="entry name" value="FLAGELLAR PROTEIN FLIL"/>
    <property type="match status" value="1"/>
</dbReference>
<dbReference type="InterPro" id="IPR005503">
    <property type="entry name" value="FliL"/>
</dbReference>
<proteinExistence type="inferred from homology"/>
<keyword evidence="11" id="KW-0966">Cell projection</keyword>
<evidence type="ECO:0000313" key="12">
    <source>
        <dbReference type="Proteomes" id="UP000076848"/>
    </source>
</evidence>
<evidence type="ECO:0000256" key="3">
    <source>
        <dbReference type="ARBA" id="ARBA00008281"/>
    </source>
</evidence>
<reference evidence="11 12" key="1">
    <citation type="submission" date="2016-04" db="EMBL/GenBank/DDBJ databases">
        <authorList>
            <consortium name="Pathogen Informatics"/>
        </authorList>
    </citation>
    <scope>NUCLEOTIDE SEQUENCE [LARGE SCALE GENOMIC DNA]</scope>
    <source>
        <strain evidence="11 12">H050680373</strain>
    </source>
</reference>
<keyword evidence="10" id="KW-0997">Cell inner membrane</keyword>
<dbReference type="OrthoDB" id="5297029at2"/>
<evidence type="ECO:0000256" key="2">
    <source>
        <dbReference type="ARBA" id="ARBA00004162"/>
    </source>
</evidence>
<evidence type="ECO:0000256" key="10">
    <source>
        <dbReference type="RuleBase" id="RU364125"/>
    </source>
</evidence>
<dbReference type="EMBL" id="FKIF01000007">
    <property type="protein sequence ID" value="SAI71227.1"/>
    <property type="molecule type" value="Genomic_DNA"/>
</dbReference>
<keyword evidence="12" id="KW-1185">Reference proteome</keyword>
<sequence>MATSKTPSAAPGAASSSGGIGRLLRPLLMLVILLLVAGLSVAGTWFFLHWQGARDLSPVQLGVGASGQPGAVPGQPGAQPTTFVAPPAAPQPVPAPIFVPLEPFTATVEDQESERIVRVGITLRVSDEQTRTRIEKYLPEVRSRVLMVLSAQTPQTVRTPQGRTELAKSIMQAINKPFSPIPDGQYVTDVLFTEFVVQ</sequence>
<comment type="similarity">
    <text evidence="3 10">Belongs to the FliL family.</text>
</comment>
<comment type="subcellular location">
    <subcellularLocation>
        <location evidence="10">Cell inner membrane</location>
    </subcellularLocation>
    <subcellularLocation>
        <location evidence="2">Cell membrane</location>
        <topology evidence="2">Single-pass membrane protein</topology>
    </subcellularLocation>
</comment>
<keyword evidence="7 10" id="KW-0283">Flagellar rotation</keyword>
<accession>A0A157SLC3</accession>
<keyword evidence="9 10" id="KW-0472">Membrane</keyword>
<evidence type="ECO:0000256" key="4">
    <source>
        <dbReference type="ARBA" id="ARBA00022475"/>
    </source>
</evidence>
<evidence type="ECO:0000256" key="5">
    <source>
        <dbReference type="ARBA" id="ARBA00022500"/>
    </source>
</evidence>